<sequence length="152" mass="17138">MSRVIFTVGRLAHATGTKPVTIRYYEKIGLLPSVSRNSSGYRQYSVEDRDRLLFIRRCRGLGFSLDDIRELLGLADHHRASCAPVDAKVAEQLKQVRVRIRDLQGLEQELQRLLSCCQGGVIKECRIIESLSQHRRMKTASVVDQSGPRGSS</sequence>
<evidence type="ECO:0000259" key="4">
    <source>
        <dbReference type="PROSITE" id="PS50937"/>
    </source>
</evidence>
<dbReference type="GO" id="GO:0003700">
    <property type="term" value="F:DNA-binding transcription factor activity"/>
    <property type="evidence" value="ECO:0007669"/>
    <property type="project" value="InterPro"/>
</dbReference>
<evidence type="ECO:0000256" key="3">
    <source>
        <dbReference type="ARBA" id="ARBA00023163"/>
    </source>
</evidence>
<evidence type="ECO:0000313" key="6">
    <source>
        <dbReference type="Proteomes" id="UP001107961"/>
    </source>
</evidence>
<dbReference type="PANTHER" id="PTHR30204">
    <property type="entry name" value="REDOX-CYCLING DRUG-SENSING TRANSCRIPTIONAL ACTIVATOR SOXR"/>
    <property type="match status" value="1"/>
</dbReference>
<gene>
    <name evidence="5" type="ORF">LZG35_13710</name>
</gene>
<dbReference type="Gene3D" id="1.10.1660.10">
    <property type="match status" value="1"/>
</dbReference>
<proteinExistence type="predicted"/>
<keyword evidence="2" id="KW-0238">DNA-binding</keyword>
<keyword evidence="3" id="KW-0804">Transcription</keyword>
<dbReference type="InterPro" id="IPR009061">
    <property type="entry name" value="DNA-bd_dom_put_sf"/>
</dbReference>
<dbReference type="PANTHER" id="PTHR30204:SF94">
    <property type="entry name" value="HEAVY METAL-DEPENDENT TRANSCRIPTIONAL REGULATOR HI_0293-RELATED"/>
    <property type="match status" value="1"/>
</dbReference>
<evidence type="ECO:0000313" key="5">
    <source>
        <dbReference type="EMBL" id="MCE7509697.1"/>
    </source>
</evidence>
<protein>
    <submittedName>
        <fullName evidence="5">Helix-turn-helix domain-containing protein</fullName>
    </submittedName>
</protein>
<dbReference type="SUPFAM" id="SSF46955">
    <property type="entry name" value="Putative DNA-binding domain"/>
    <property type="match status" value="1"/>
</dbReference>
<dbReference type="Pfam" id="PF00376">
    <property type="entry name" value="MerR"/>
    <property type="match status" value="1"/>
</dbReference>
<dbReference type="Proteomes" id="UP001107961">
    <property type="component" value="Unassembled WGS sequence"/>
</dbReference>
<dbReference type="AlphaFoldDB" id="A0A9Q3W8A1"/>
<keyword evidence="6" id="KW-1185">Reference proteome</keyword>
<dbReference type="InterPro" id="IPR047057">
    <property type="entry name" value="MerR_fam"/>
</dbReference>
<dbReference type="SMART" id="SM00422">
    <property type="entry name" value="HTH_MERR"/>
    <property type="match status" value="1"/>
</dbReference>
<dbReference type="Pfam" id="PF09278">
    <property type="entry name" value="MerR-DNA-bind"/>
    <property type="match status" value="1"/>
</dbReference>
<feature type="domain" description="HTH merR-type" evidence="4">
    <location>
        <begin position="5"/>
        <end position="74"/>
    </location>
</feature>
<keyword evidence="1" id="KW-0805">Transcription regulation</keyword>
<organism evidence="5 6">
    <name type="scientific">Alloalcanivorax xenomutans</name>
    <dbReference type="NCBI Taxonomy" id="1094342"/>
    <lineage>
        <taxon>Bacteria</taxon>
        <taxon>Pseudomonadati</taxon>
        <taxon>Pseudomonadota</taxon>
        <taxon>Gammaproteobacteria</taxon>
        <taxon>Oceanospirillales</taxon>
        <taxon>Alcanivoracaceae</taxon>
        <taxon>Alloalcanivorax</taxon>
    </lineage>
</organism>
<dbReference type="CDD" id="cd04785">
    <property type="entry name" value="HTH_CadR-PbrR-like"/>
    <property type="match status" value="1"/>
</dbReference>
<evidence type="ECO:0000256" key="1">
    <source>
        <dbReference type="ARBA" id="ARBA00023015"/>
    </source>
</evidence>
<dbReference type="InterPro" id="IPR000551">
    <property type="entry name" value="MerR-type_HTH_dom"/>
</dbReference>
<name>A0A9Q3W8A1_9GAMM</name>
<dbReference type="PRINTS" id="PR00040">
    <property type="entry name" value="HTHMERR"/>
</dbReference>
<accession>A0A9Q3W8A1</accession>
<dbReference type="PROSITE" id="PS50937">
    <property type="entry name" value="HTH_MERR_2"/>
    <property type="match status" value="1"/>
</dbReference>
<dbReference type="GO" id="GO:0003677">
    <property type="term" value="F:DNA binding"/>
    <property type="evidence" value="ECO:0007669"/>
    <property type="project" value="UniProtKB-KW"/>
</dbReference>
<dbReference type="RefSeq" id="WP_055098951.1">
    <property type="nucleotide sequence ID" value="NZ_CP102389.1"/>
</dbReference>
<dbReference type="InterPro" id="IPR015358">
    <property type="entry name" value="Tscrpt_reg_MerR_DNA-bd"/>
</dbReference>
<comment type="caution">
    <text evidence="5">The sequence shown here is derived from an EMBL/GenBank/DDBJ whole genome shotgun (WGS) entry which is preliminary data.</text>
</comment>
<evidence type="ECO:0000256" key="2">
    <source>
        <dbReference type="ARBA" id="ARBA00023125"/>
    </source>
</evidence>
<reference evidence="5" key="1">
    <citation type="submission" date="2022-01" db="EMBL/GenBank/DDBJ databases">
        <authorList>
            <person name="Karlyshev A.V."/>
            <person name="Jaspars M."/>
        </authorList>
    </citation>
    <scope>NUCLEOTIDE SEQUENCE</scope>
    <source>
        <strain evidence="5">AGSA3-2</strain>
    </source>
</reference>
<dbReference type="EMBL" id="JAJVKT010000016">
    <property type="protein sequence ID" value="MCE7509697.1"/>
    <property type="molecule type" value="Genomic_DNA"/>
</dbReference>